<dbReference type="Proteomes" id="UP000240572">
    <property type="component" value="Unassembled WGS sequence"/>
</dbReference>
<dbReference type="CDD" id="cd11642">
    <property type="entry name" value="SUMT"/>
    <property type="match status" value="1"/>
</dbReference>
<keyword evidence="6" id="KW-0627">Porphyrin biosynthesis</keyword>
<dbReference type="PANTHER" id="PTHR45790:SF3">
    <property type="entry name" value="S-ADENOSYL-L-METHIONINE-DEPENDENT UROPORPHYRINOGEN III METHYLTRANSFERASE, CHLOROPLASTIC"/>
    <property type="match status" value="1"/>
</dbReference>
<evidence type="ECO:0000256" key="5">
    <source>
        <dbReference type="ARBA" id="ARBA00022691"/>
    </source>
</evidence>
<dbReference type="InterPro" id="IPR014777">
    <property type="entry name" value="4pyrrole_Mease_sub1"/>
</dbReference>
<dbReference type="InterPro" id="IPR014776">
    <property type="entry name" value="4pyrrole_Mease_sub2"/>
</dbReference>
<dbReference type="PANTHER" id="PTHR45790">
    <property type="entry name" value="SIROHEME SYNTHASE-RELATED"/>
    <property type="match status" value="1"/>
</dbReference>
<dbReference type="NCBIfam" id="NF004790">
    <property type="entry name" value="PRK06136.1"/>
    <property type="match status" value="1"/>
</dbReference>
<evidence type="ECO:0000256" key="3">
    <source>
        <dbReference type="ARBA" id="ARBA00022603"/>
    </source>
</evidence>
<dbReference type="Gene3D" id="3.30.950.10">
    <property type="entry name" value="Methyltransferase, Cobalt-precorrin-4 Transmethylase, Domain 2"/>
    <property type="match status" value="1"/>
</dbReference>
<dbReference type="InterPro" id="IPR050161">
    <property type="entry name" value="Siro_Cobalamin_biosynth"/>
</dbReference>
<feature type="domain" description="Tetrapyrrole methylase" evidence="8">
    <location>
        <begin position="5"/>
        <end position="210"/>
    </location>
</feature>
<dbReference type="InterPro" id="IPR000878">
    <property type="entry name" value="4pyrrol_Mease"/>
</dbReference>
<keyword evidence="10" id="KW-1185">Reference proteome</keyword>
<comment type="pathway">
    <text evidence="7">Porphyrin-containing compound metabolism; siroheme biosynthesis; precorrin-2 from uroporphyrinogen III: step 1/1.</text>
</comment>
<name>A0A2P8CR31_9BACT</name>
<dbReference type="FunFam" id="3.40.1010.10:FF:000001">
    <property type="entry name" value="Siroheme synthase"/>
    <property type="match status" value="1"/>
</dbReference>
<evidence type="ECO:0000259" key="8">
    <source>
        <dbReference type="Pfam" id="PF00590"/>
    </source>
</evidence>
<comment type="similarity">
    <text evidence="1">Belongs to the precorrin methyltransferase family.</text>
</comment>
<dbReference type="GO" id="GO:0019354">
    <property type="term" value="P:siroheme biosynthetic process"/>
    <property type="evidence" value="ECO:0007669"/>
    <property type="project" value="InterPro"/>
</dbReference>
<evidence type="ECO:0000256" key="6">
    <source>
        <dbReference type="ARBA" id="ARBA00023244"/>
    </source>
</evidence>
<evidence type="ECO:0000256" key="2">
    <source>
        <dbReference type="ARBA" id="ARBA00012162"/>
    </source>
</evidence>
<keyword evidence="4 9" id="KW-0808">Transferase</keyword>
<evidence type="ECO:0000313" key="10">
    <source>
        <dbReference type="Proteomes" id="UP000240572"/>
    </source>
</evidence>
<dbReference type="Pfam" id="PF00590">
    <property type="entry name" value="TP_methylase"/>
    <property type="match status" value="1"/>
</dbReference>
<dbReference type="InterPro" id="IPR006366">
    <property type="entry name" value="CobA/CysG_C"/>
</dbReference>
<comment type="caution">
    <text evidence="9">The sequence shown here is derived from an EMBL/GenBank/DDBJ whole genome shotgun (WGS) entry which is preliminary data.</text>
</comment>
<keyword evidence="3 9" id="KW-0489">Methyltransferase</keyword>
<sequence length="268" mass="29717">MHTGKIILAGAGPGDPGLVTVKLAGYLQQADVVITDRLVSEELIQAYVNPGATVIFAGKEGYAEGSASQASINDLLVRYYQPGQLLVRLKGGDVAFYANVLDELRTLQEHQIPYEIVPGITAASGAAAYCGIPLTARGYADSVRFVTFYNKQEEPESYWQELAQTNDTLVFYMSGEKLHTLAQNLVRQGISPDKAIAVIEQATTPYQKVILRRFTDTEHIRDTYTSPTLIIIGRVVNLYPAFRWKANSKLQGSYFRRIRATEPERQLL</sequence>
<dbReference type="EMBL" id="PYGD01000017">
    <property type="protein sequence ID" value="PSK87421.1"/>
    <property type="molecule type" value="Genomic_DNA"/>
</dbReference>
<evidence type="ECO:0000313" key="9">
    <source>
        <dbReference type="EMBL" id="PSK87421.1"/>
    </source>
</evidence>
<reference evidence="9 10" key="1">
    <citation type="submission" date="2018-03" db="EMBL/GenBank/DDBJ databases">
        <title>Genomic Encyclopedia of Type Strains, Phase III (KMG-III): the genomes of soil and plant-associated and newly described type strains.</title>
        <authorList>
            <person name="Whitman W."/>
        </authorList>
    </citation>
    <scope>NUCLEOTIDE SEQUENCE [LARGE SCALE GENOMIC DNA]</scope>
    <source>
        <strain evidence="9 10">CGMCC 1.12700</strain>
    </source>
</reference>
<evidence type="ECO:0000256" key="1">
    <source>
        <dbReference type="ARBA" id="ARBA00005879"/>
    </source>
</evidence>
<dbReference type="AlphaFoldDB" id="A0A2P8CR31"/>
<dbReference type="OrthoDB" id="9815856at2"/>
<evidence type="ECO:0000256" key="4">
    <source>
        <dbReference type="ARBA" id="ARBA00022679"/>
    </source>
</evidence>
<dbReference type="RefSeq" id="WP_106525430.1">
    <property type="nucleotide sequence ID" value="NZ_PYGD01000017.1"/>
</dbReference>
<dbReference type="GO" id="GO:0032259">
    <property type="term" value="P:methylation"/>
    <property type="evidence" value="ECO:0007669"/>
    <property type="project" value="UniProtKB-KW"/>
</dbReference>
<dbReference type="EC" id="2.1.1.107" evidence="2"/>
<gene>
    <name evidence="9" type="ORF">B0I18_11721</name>
</gene>
<dbReference type="InterPro" id="IPR035996">
    <property type="entry name" value="4pyrrol_Methylase_sf"/>
</dbReference>
<organism evidence="9 10">
    <name type="scientific">Taibaiella chishuiensis</name>
    <dbReference type="NCBI Taxonomy" id="1434707"/>
    <lineage>
        <taxon>Bacteria</taxon>
        <taxon>Pseudomonadati</taxon>
        <taxon>Bacteroidota</taxon>
        <taxon>Chitinophagia</taxon>
        <taxon>Chitinophagales</taxon>
        <taxon>Chitinophagaceae</taxon>
        <taxon>Taibaiella</taxon>
    </lineage>
</organism>
<proteinExistence type="inferred from homology"/>
<keyword evidence="5" id="KW-0949">S-adenosyl-L-methionine</keyword>
<dbReference type="NCBIfam" id="TIGR01469">
    <property type="entry name" value="cobA_cysG_Cterm"/>
    <property type="match status" value="1"/>
</dbReference>
<accession>A0A2P8CR31</accession>
<protein>
    <recommendedName>
        <fullName evidence="2">uroporphyrinogen-III C-methyltransferase</fullName>
        <ecNumber evidence="2">2.1.1.107</ecNumber>
    </recommendedName>
</protein>
<dbReference type="GO" id="GO:0004851">
    <property type="term" value="F:uroporphyrin-III C-methyltransferase activity"/>
    <property type="evidence" value="ECO:0007669"/>
    <property type="project" value="UniProtKB-EC"/>
</dbReference>
<dbReference type="Gene3D" id="3.40.1010.10">
    <property type="entry name" value="Cobalt-precorrin-4 Transmethylase, Domain 1"/>
    <property type="match status" value="1"/>
</dbReference>
<dbReference type="SUPFAM" id="SSF53790">
    <property type="entry name" value="Tetrapyrrole methylase"/>
    <property type="match status" value="1"/>
</dbReference>
<evidence type="ECO:0000256" key="7">
    <source>
        <dbReference type="ARBA" id="ARBA00025705"/>
    </source>
</evidence>